<comment type="similarity">
    <text evidence="2">Belongs to the steroid 5-alpha reductase family.</text>
</comment>
<dbReference type="GO" id="GO:0003865">
    <property type="term" value="F:3-oxo-5-alpha-steroid 4-dehydrogenase activity"/>
    <property type="evidence" value="ECO:0007669"/>
    <property type="project" value="InterPro"/>
</dbReference>
<dbReference type="EMBL" id="JADGJD010000071">
    <property type="protein sequence ID" value="KAJ3055589.1"/>
    <property type="molecule type" value="Genomic_DNA"/>
</dbReference>
<dbReference type="AlphaFoldDB" id="A0AAD5SKK9"/>
<feature type="transmembrane region" description="Helical" evidence="6">
    <location>
        <begin position="137"/>
        <end position="161"/>
    </location>
</feature>
<keyword evidence="3 6" id="KW-0812">Transmembrane</keyword>
<sequence>MHDLPTHATYNTVLSGIFVAGVVTFPALLWFDAPFGRFSRKGWGPKIPGKLAWMIFETVPVWAVPYFALKYGVRWNRTTVALLGLWETHYIHRGIIFPFLAPSKAASNIPIILSGITYNLFNAFLQGYSLATTPYPPLYLTTPTFLLGTLLFFTGLSINIYSDYHLFHLRRLVSSPSTSSKEKINENDMITTGEGHHYVIPKQGLFKSVSCPNYFGEILEWIGWAVACGATGAGWSFAFYTVANLMPRAIKTHRWYQSTFGDRYPKDRKALFPGVI</sequence>
<comment type="caution">
    <text evidence="8">The sequence shown here is derived from an EMBL/GenBank/DDBJ whole genome shotgun (WGS) entry which is preliminary data.</text>
</comment>
<organism evidence="8 9">
    <name type="scientific">Rhizophlyctis rosea</name>
    <dbReference type="NCBI Taxonomy" id="64517"/>
    <lineage>
        <taxon>Eukaryota</taxon>
        <taxon>Fungi</taxon>
        <taxon>Fungi incertae sedis</taxon>
        <taxon>Chytridiomycota</taxon>
        <taxon>Chytridiomycota incertae sedis</taxon>
        <taxon>Chytridiomycetes</taxon>
        <taxon>Rhizophlyctidales</taxon>
        <taxon>Rhizophlyctidaceae</taxon>
        <taxon>Rhizophlyctis</taxon>
    </lineage>
</organism>
<dbReference type="PROSITE" id="PS50244">
    <property type="entry name" value="S5A_REDUCTASE"/>
    <property type="match status" value="1"/>
</dbReference>
<evidence type="ECO:0000256" key="5">
    <source>
        <dbReference type="ARBA" id="ARBA00023136"/>
    </source>
</evidence>
<dbReference type="PANTHER" id="PTHR10556">
    <property type="entry name" value="3-OXO-5-ALPHA-STEROID 4-DEHYDROGENASE"/>
    <property type="match status" value="1"/>
</dbReference>
<keyword evidence="9" id="KW-1185">Reference proteome</keyword>
<feature type="transmembrane region" description="Helical" evidence="6">
    <location>
        <begin position="12"/>
        <end position="31"/>
    </location>
</feature>
<protein>
    <recommendedName>
        <fullName evidence="7">3-oxo-5-alpha-steroid 4-dehydrogenase C-terminal domain-containing protein</fullName>
    </recommendedName>
</protein>
<evidence type="ECO:0000256" key="1">
    <source>
        <dbReference type="ARBA" id="ARBA00004141"/>
    </source>
</evidence>
<accession>A0AAD5SKK9</accession>
<proteinExistence type="inferred from homology"/>
<dbReference type="Gene3D" id="1.20.120.1630">
    <property type="match status" value="1"/>
</dbReference>
<feature type="transmembrane region" description="Helical" evidence="6">
    <location>
        <begin position="105"/>
        <end position="125"/>
    </location>
</feature>
<name>A0AAD5SKK9_9FUNG</name>
<feature type="domain" description="3-oxo-5-alpha-steroid 4-dehydrogenase C-terminal" evidence="7">
    <location>
        <begin position="108"/>
        <end position="275"/>
    </location>
</feature>
<evidence type="ECO:0000256" key="6">
    <source>
        <dbReference type="SAM" id="Phobius"/>
    </source>
</evidence>
<evidence type="ECO:0000256" key="4">
    <source>
        <dbReference type="ARBA" id="ARBA00022989"/>
    </source>
</evidence>
<comment type="subcellular location">
    <subcellularLocation>
        <location evidence="1">Membrane</location>
        <topology evidence="1">Multi-pass membrane protein</topology>
    </subcellularLocation>
</comment>
<dbReference type="InterPro" id="IPR039357">
    <property type="entry name" value="SRD5A/TECR"/>
</dbReference>
<evidence type="ECO:0000313" key="8">
    <source>
        <dbReference type="EMBL" id="KAJ3055589.1"/>
    </source>
</evidence>
<feature type="transmembrane region" description="Helical" evidence="6">
    <location>
        <begin position="221"/>
        <end position="243"/>
    </location>
</feature>
<evidence type="ECO:0000256" key="2">
    <source>
        <dbReference type="ARBA" id="ARBA00007742"/>
    </source>
</evidence>
<dbReference type="InterPro" id="IPR016636">
    <property type="entry name" value="3-oxo-5-alpha-steroid_4-DH"/>
</dbReference>
<feature type="transmembrane region" description="Helical" evidence="6">
    <location>
        <begin position="51"/>
        <end position="69"/>
    </location>
</feature>
<reference evidence="8" key="1">
    <citation type="submission" date="2020-05" db="EMBL/GenBank/DDBJ databases">
        <title>Phylogenomic resolution of chytrid fungi.</title>
        <authorList>
            <person name="Stajich J.E."/>
            <person name="Amses K."/>
            <person name="Simmons R."/>
            <person name="Seto K."/>
            <person name="Myers J."/>
            <person name="Bonds A."/>
            <person name="Quandt C.A."/>
            <person name="Barry K."/>
            <person name="Liu P."/>
            <person name="Grigoriev I."/>
            <person name="Longcore J.E."/>
            <person name="James T.Y."/>
        </authorList>
    </citation>
    <scope>NUCLEOTIDE SEQUENCE</scope>
    <source>
        <strain evidence="8">JEL0318</strain>
    </source>
</reference>
<keyword evidence="4 6" id="KW-1133">Transmembrane helix</keyword>
<dbReference type="PANTHER" id="PTHR10556:SF43">
    <property type="entry name" value="STEROID 5-ALPHA-REDUCTASE DET2"/>
    <property type="match status" value="1"/>
</dbReference>
<evidence type="ECO:0000313" key="9">
    <source>
        <dbReference type="Proteomes" id="UP001212841"/>
    </source>
</evidence>
<dbReference type="InterPro" id="IPR001104">
    <property type="entry name" value="3-oxo-5_a-steroid_4-DH_C"/>
</dbReference>
<dbReference type="PIRSF" id="PIRSF015596">
    <property type="entry name" value="5_alpha-SR2"/>
    <property type="match status" value="1"/>
</dbReference>
<dbReference type="GO" id="GO:0016020">
    <property type="term" value="C:membrane"/>
    <property type="evidence" value="ECO:0007669"/>
    <property type="project" value="UniProtKB-SubCell"/>
</dbReference>
<evidence type="ECO:0000259" key="7">
    <source>
        <dbReference type="Pfam" id="PF02544"/>
    </source>
</evidence>
<gene>
    <name evidence="8" type="ORF">HK097_010013</name>
</gene>
<dbReference type="Pfam" id="PF02544">
    <property type="entry name" value="Steroid_dh"/>
    <property type="match status" value="1"/>
</dbReference>
<dbReference type="Proteomes" id="UP001212841">
    <property type="component" value="Unassembled WGS sequence"/>
</dbReference>
<dbReference type="GO" id="GO:0008202">
    <property type="term" value="P:steroid metabolic process"/>
    <property type="evidence" value="ECO:0007669"/>
    <property type="project" value="InterPro"/>
</dbReference>
<keyword evidence="5 6" id="KW-0472">Membrane</keyword>
<evidence type="ECO:0000256" key="3">
    <source>
        <dbReference type="ARBA" id="ARBA00022692"/>
    </source>
</evidence>